<evidence type="ECO:0000313" key="3">
    <source>
        <dbReference type="Proteomes" id="UP000717328"/>
    </source>
</evidence>
<dbReference type="OrthoDB" id="276515at2759"/>
<reference evidence="2" key="1">
    <citation type="submission" date="2021-02" db="EMBL/GenBank/DDBJ databases">
        <authorList>
            <person name="Nieuwenhuis M."/>
            <person name="Van De Peppel L.J.J."/>
        </authorList>
    </citation>
    <scope>NUCLEOTIDE SEQUENCE</scope>
    <source>
        <strain evidence="2">D49</strain>
    </source>
</reference>
<organism evidence="2 3">
    <name type="scientific">Sphagnurus paluster</name>
    <dbReference type="NCBI Taxonomy" id="117069"/>
    <lineage>
        <taxon>Eukaryota</taxon>
        <taxon>Fungi</taxon>
        <taxon>Dikarya</taxon>
        <taxon>Basidiomycota</taxon>
        <taxon>Agaricomycotina</taxon>
        <taxon>Agaricomycetes</taxon>
        <taxon>Agaricomycetidae</taxon>
        <taxon>Agaricales</taxon>
        <taxon>Tricholomatineae</taxon>
        <taxon>Lyophyllaceae</taxon>
        <taxon>Sphagnurus</taxon>
    </lineage>
</organism>
<dbReference type="Proteomes" id="UP000717328">
    <property type="component" value="Unassembled WGS sequence"/>
</dbReference>
<dbReference type="AlphaFoldDB" id="A0A9P7FV14"/>
<gene>
    <name evidence="2" type="ORF">H0H81_010072</name>
</gene>
<dbReference type="SUPFAM" id="SSF56219">
    <property type="entry name" value="DNase I-like"/>
    <property type="match status" value="1"/>
</dbReference>
<feature type="domain" description="Endonuclease/exonuclease/phosphatase" evidence="1">
    <location>
        <begin position="26"/>
        <end position="195"/>
    </location>
</feature>
<sequence>MHNPNVPRATPFQPSQFPGAGCRRVCTVARFKTTATNKIFTVLNSHLDHHSEEARKLGASLLLARARFEARETGAPVFVTGDLNSRPEGIDAGAYKILTGAENPLPIAQDFLKKYAVNELGNFRMLDLRTEAPPENSSKALATFSDFAVPDLKAPINAQTLHIDFIFGGSSGGWTAERYRIVTTPPNDGILASDHYPVSADISMLS</sequence>
<evidence type="ECO:0000313" key="2">
    <source>
        <dbReference type="EMBL" id="KAG5635800.1"/>
    </source>
</evidence>
<keyword evidence="3" id="KW-1185">Reference proteome</keyword>
<dbReference type="GO" id="GO:0003824">
    <property type="term" value="F:catalytic activity"/>
    <property type="evidence" value="ECO:0007669"/>
    <property type="project" value="InterPro"/>
</dbReference>
<evidence type="ECO:0000259" key="1">
    <source>
        <dbReference type="Pfam" id="PF03372"/>
    </source>
</evidence>
<reference evidence="2" key="2">
    <citation type="submission" date="2021-10" db="EMBL/GenBank/DDBJ databases">
        <title>Phylogenomics reveals ancestral predisposition of the termite-cultivated fungus Termitomyces towards a domesticated lifestyle.</title>
        <authorList>
            <person name="Auxier B."/>
            <person name="Grum-Grzhimaylo A."/>
            <person name="Cardenas M.E."/>
            <person name="Lodge J.D."/>
            <person name="Laessoe T."/>
            <person name="Pedersen O."/>
            <person name="Smith M.E."/>
            <person name="Kuyper T.W."/>
            <person name="Franco-Molano E.A."/>
            <person name="Baroni T.J."/>
            <person name="Aanen D.K."/>
        </authorList>
    </citation>
    <scope>NUCLEOTIDE SEQUENCE</scope>
    <source>
        <strain evidence="2">D49</strain>
    </source>
</reference>
<proteinExistence type="predicted"/>
<dbReference type="InterPro" id="IPR036691">
    <property type="entry name" value="Endo/exonu/phosph_ase_sf"/>
</dbReference>
<dbReference type="Gene3D" id="3.60.10.10">
    <property type="entry name" value="Endonuclease/exonuclease/phosphatase"/>
    <property type="match status" value="1"/>
</dbReference>
<comment type="caution">
    <text evidence="2">The sequence shown here is derived from an EMBL/GenBank/DDBJ whole genome shotgun (WGS) entry which is preliminary data.</text>
</comment>
<name>A0A9P7FV14_9AGAR</name>
<dbReference type="Pfam" id="PF03372">
    <property type="entry name" value="Exo_endo_phos"/>
    <property type="match status" value="1"/>
</dbReference>
<accession>A0A9P7FV14</accession>
<dbReference type="InterPro" id="IPR005135">
    <property type="entry name" value="Endo/exonuclease/phosphatase"/>
</dbReference>
<dbReference type="EMBL" id="JABCKI010006021">
    <property type="protein sequence ID" value="KAG5635800.1"/>
    <property type="molecule type" value="Genomic_DNA"/>
</dbReference>
<protein>
    <recommendedName>
        <fullName evidence="1">Endonuclease/exonuclease/phosphatase domain-containing protein</fullName>
    </recommendedName>
</protein>